<evidence type="ECO:0000256" key="11">
    <source>
        <dbReference type="HAMAP-Rule" id="MF_02006"/>
    </source>
</evidence>
<dbReference type="NCBIfam" id="TIGR00234">
    <property type="entry name" value="tyrS"/>
    <property type="match status" value="1"/>
</dbReference>
<dbReference type="PROSITE" id="PS50889">
    <property type="entry name" value="S4"/>
    <property type="match status" value="1"/>
</dbReference>
<keyword evidence="4 11" id="KW-0547">Nucleotide-binding</keyword>
<name>A0A2P9AT74_9HYPH</name>
<keyword evidence="8 11" id="KW-0030">Aminoacyl-tRNA synthetase</keyword>
<dbReference type="CDD" id="cd00805">
    <property type="entry name" value="TyrRS_core"/>
    <property type="match status" value="1"/>
</dbReference>
<dbReference type="PANTHER" id="PTHR11766:SF0">
    <property type="entry name" value="TYROSINE--TRNA LIGASE, MITOCHONDRIAL"/>
    <property type="match status" value="1"/>
</dbReference>
<feature type="binding site" evidence="11">
    <location>
        <position position="249"/>
    </location>
    <ligand>
        <name>ATP</name>
        <dbReference type="ChEBI" id="CHEBI:30616"/>
    </ligand>
</feature>
<dbReference type="InterPro" id="IPR002942">
    <property type="entry name" value="S4_RNA-bd"/>
</dbReference>
<dbReference type="AlphaFoldDB" id="A0A2P9AT74"/>
<evidence type="ECO:0000256" key="12">
    <source>
        <dbReference type="PROSITE-ProRule" id="PRU00182"/>
    </source>
</evidence>
<comment type="similarity">
    <text evidence="10 11">Belongs to the class-I aminoacyl-tRNA synthetase family. TyrS type 1 subfamily.</text>
</comment>
<dbReference type="Gene3D" id="3.40.50.620">
    <property type="entry name" value="HUPs"/>
    <property type="match status" value="1"/>
</dbReference>
<dbReference type="Gene3D" id="1.10.240.10">
    <property type="entry name" value="Tyrosyl-Transfer RNA Synthetase"/>
    <property type="match status" value="1"/>
</dbReference>
<dbReference type="GO" id="GO:0005829">
    <property type="term" value="C:cytosol"/>
    <property type="evidence" value="ECO:0007669"/>
    <property type="project" value="TreeGrafter"/>
</dbReference>
<feature type="binding site" evidence="11">
    <location>
        <position position="186"/>
    </location>
    <ligand>
        <name>L-tyrosine</name>
        <dbReference type="ChEBI" id="CHEBI:58315"/>
    </ligand>
</feature>
<evidence type="ECO:0000256" key="4">
    <source>
        <dbReference type="ARBA" id="ARBA00022741"/>
    </source>
</evidence>
<evidence type="ECO:0000256" key="9">
    <source>
        <dbReference type="ARBA" id="ARBA00048248"/>
    </source>
</evidence>
<dbReference type="GO" id="GO:0005524">
    <property type="term" value="F:ATP binding"/>
    <property type="evidence" value="ECO:0007669"/>
    <property type="project" value="UniProtKB-UniRule"/>
</dbReference>
<feature type="binding site" evidence="11">
    <location>
        <position position="190"/>
    </location>
    <ligand>
        <name>L-tyrosine</name>
        <dbReference type="ChEBI" id="CHEBI:58315"/>
    </ligand>
</feature>
<feature type="short sequence motif" description="'HIGH' region" evidence="11">
    <location>
        <begin position="54"/>
        <end position="63"/>
    </location>
</feature>
<evidence type="ECO:0000256" key="1">
    <source>
        <dbReference type="ARBA" id="ARBA00004496"/>
    </source>
</evidence>
<evidence type="ECO:0000256" key="7">
    <source>
        <dbReference type="ARBA" id="ARBA00022917"/>
    </source>
</evidence>
<dbReference type="GO" id="GO:0003723">
    <property type="term" value="F:RNA binding"/>
    <property type="evidence" value="ECO:0007669"/>
    <property type="project" value="UniProtKB-KW"/>
</dbReference>
<protein>
    <recommendedName>
        <fullName evidence="11">Tyrosine--tRNA ligase</fullName>
        <ecNumber evidence="11">6.1.1.1</ecNumber>
    </recommendedName>
    <alternativeName>
        <fullName evidence="11">Tyrosyl-tRNA synthetase</fullName>
        <shortName evidence="11">TyrRS</shortName>
    </alternativeName>
</protein>
<keyword evidence="3 11" id="KW-0436">Ligase</keyword>
<dbReference type="SUPFAM" id="SSF52374">
    <property type="entry name" value="Nucleotidylyl transferase"/>
    <property type="match status" value="1"/>
</dbReference>
<keyword evidence="6 12" id="KW-0694">RNA-binding</keyword>
<dbReference type="Pfam" id="PF00579">
    <property type="entry name" value="tRNA-synt_1b"/>
    <property type="match status" value="1"/>
</dbReference>
<dbReference type="Proteomes" id="UP000245698">
    <property type="component" value="Unassembled WGS sequence"/>
</dbReference>
<dbReference type="InterPro" id="IPR024088">
    <property type="entry name" value="Tyr-tRNA-ligase_bac-type"/>
</dbReference>
<dbReference type="SUPFAM" id="SSF55174">
    <property type="entry name" value="Alpha-L RNA-binding motif"/>
    <property type="match status" value="1"/>
</dbReference>
<comment type="catalytic activity">
    <reaction evidence="9 11">
        <text>tRNA(Tyr) + L-tyrosine + ATP = L-tyrosyl-tRNA(Tyr) + AMP + diphosphate + H(+)</text>
        <dbReference type="Rhea" id="RHEA:10220"/>
        <dbReference type="Rhea" id="RHEA-COMP:9706"/>
        <dbReference type="Rhea" id="RHEA-COMP:9707"/>
        <dbReference type="ChEBI" id="CHEBI:15378"/>
        <dbReference type="ChEBI" id="CHEBI:30616"/>
        <dbReference type="ChEBI" id="CHEBI:33019"/>
        <dbReference type="ChEBI" id="CHEBI:58315"/>
        <dbReference type="ChEBI" id="CHEBI:78442"/>
        <dbReference type="ChEBI" id="CHEBI:78536"/>
        <dbReference type="ChEBI" id="CHEBI:456215"/>
        <dbReference type="EC" id="6.1.1.1"/>
    </reaction>
</comment>
<evidence type="ECO:0000259" key="13">
    <source>
        <dbReference type="Pfam" id="PF01479"/>
    </source>
</evidence>
<comment type="subcellular location">
    <subcellularLocation>
        <location evidence="1 11">Cytoplasm</location>
    </subcellularLocation>
</comment>
<evidence type="ECO:0000256" key="5">
    <source>
        <dbReference type="ARBA" id="ARBA00022840"/>
    </source>
</evidence>
<dbReference type="Pfam" id="PF01479">
    <property type="entry name" value="S4"/>
    <property type="match status" value="1"/>
</dbReference>
<feature type="domain" description="RNA-binding S4" evidence="13">
    <location>
        <begin position="362"/>
        <end position="401"/>
    </location>
</feature>
<dbReference type="EC" id="6.1.1.1" evidence="11"/>
<dbReference type="FunFam" id="1.10.240.10:FF:000001">
    <property type="entry name" value="Tyrosine--tRNA ligase"/>
    <property type="match status" value="1"/>
</dbReference>
<dbReference type="GO" id="GO:0004831">
    <property type="term" value="F:tyrosine-tRNA ligase activity"/>
    <property type="evidence" value="ECO:0007669"/>
    <property type="project" value="UniProtKB-UniRule"/>
</dbReference>
<evidence type="ECO:0000256" key="2">
    <source>
        <dbReference type="ARBA" id="ARBA00022490"/>
    </source>
</evidence>
<sequence length="424" mass="46394">MTTASELSLDQTEPRSSILKTLIKRGYVNQATNLAGLDDAFSTGIVPAYAGFDATADSLHVGHLLVIMSLRRLQQAGHKPVVLIGGGTTRIGDPSFRSEARPMLSETQIAANVEGIRNVFNRFLTFGDGSTDAIMVNNANWLGGLHWIDMLRDIGRHFSVNRMLSFDSVKSRLEKLENLSFLEFNYMILQAYDFLELSQRVRCRLQMGGADQWGNIVSGIDLVRRIAAEEVFGLTTPLLTTSSGAKMGKTAAGAVWLNADRLSPYDYWQFWRNTEDADVSRFLRLFTDLPLDEIGSFDRSRGAELNAAKERLANEATALAHGEEAARQAAQTARQAFGQGTAADGLPTVVLTSAEIAEGVILADLLVRAGLAASKSEARRAIAGRGTRLDGEIVEDAERRINMLCVPSRLSLGRKRHVVIRIAD</sequence>
<dbReference type="InterPro" id="IPR002305">
    <property type="entry name" value="aa-tRNA-synth_Ic"/>
</dbReference>
<evidence type="ECO:0000256" key="8">
    <source>
        <dbReference type="ARBA" id="ARBA00023146"/>
    </source>
</evidence>
<dbReference type="InterPro" id="IPR014729">
    <property type="entry name" value="Rossmann-like_a/b/a_fold"/>
</dbReference>
<dbReference type="Gene3D" id="3.10.290.10">
    <property type="entry name" value="RNA-binding S4 domain"/>
    <property type="match status" value="1"/>
</dbReference>
<keyword evidence="7 11" id="KW-0648">Protein biosynthesis</keyword>
<accession>A0A2P9AT74</accession>
<organism evidence="14 15">
    <name type="scientific">Mesorhizobium delmotii</name>
    <dbReference type="NCBI Taxonomy" id="1631247"/>
    <lineage>
        <taxon>Bacteria</taxon>
        <taxon>Pseudomonadati</taxon>
        <taxon>Pseudomonadota</taxon>
        <taxon>Alphaproteobacteria</taxon>
        <taxon>Hyphomicrobiales</taxon>
        <taxon>Phyllobacteriaceae</taxon>
        <taxon>Mesorhizobium</taxon>
    </lineage>
</organism>
<dbReference type="GO" id="GO:0042803">
    <property type="term" value="F:protein homodimerization activity"/>
    <property type="evidence" value="ECO:0007669"/>
    <property type="project" value="UniProtKB-ARBA"/>
</dbReference>
<evidence type="ECO:0000313" key="14">
    <source>
        <dbReference type="EMBL" id="SJM34308.1"/>
    </source>
</evidence>
<dbReference type="PANTHER" id="PTHR11766">
    <property type="entry name" value="TYROSYL-TRNA SYNTHETASE"/>
    <property type="match status" value="1"/>
</dbReference>
<dbReference type="FunFam" id="3.40.50.620:FF:000008">
    <property type="entry name" value="Tyrosine--tRNA ligase"/>
    <property type="match status" value="1"/>
</dbReference>
<dbReference type="InterPro" id="IPR036986">
    <property type="entry name" value="S4_RNA-bd_sf"/>
</dbReference>
<evidence type="ECO:0000256" key="6">
    <source>
        <dbReference type="ARBA" id="ARBA00022884"/>
    </source>
</evidence>
<comment type="function">
    <text evidence="11">Catalyzes the attachment of tyrosine to tRNA(Tyr) in a two-step reaction: tyrosine is first activated by ATP to form Tyr-AMP and then transferred to the acceptor end of tRNA(Tyr).</text>
</comment>
<keyword evidence="5 11" id="KW-0067">ATP-binding</keyword>
<dbReference type="PRINTS" id="PR01040">
    <property type="entry name" value="TRNASYNTHTYR"/>
</dbReference>
<comment type="subunit">
    <text evidence="11">Homodimer.</text>
</comment>
<evidence type="ECO:0000256" key="3">
    <source>
        <dbReference type="ARBA" id="ARBA00022598"/>
    </source>
</evidence>
<feature type="short sequence motif" description="'KMSKS' region" evidence="11">
    <location>
        <begin position="246"/>
        <end position="250"/>
    </location>
</feature>
<evidence type="ECO:0000256" key="10">
    <source>
        <dbReference type="ARBA" id="ARBA00060965"/>
    </source>
</evidence>
<dbReference type="InterPro" id="IPR002307">
    <property type="entry name" value="Tyr-tRNA-ligase"/>
</dbReference>
<proteinExistence type="inferred from homology"/>
<dbReference type="InterPro" id="IPR024107">
    <property type="entry name" value="Tyr-tRNA-ligase_bac_1"/>
</dbReference>
<dbReference type="RefSeq" id="WP_123150864.1">
    <property type="nucleotide sequence ID" value="NZ_FUIG01000049.1"/>
</dbReference>
<evidence type="ECO:0000313" key="15">
    <source>
        <dbReference type="Proteomes" id="UP000245698"/>
    </source>
</evidence>
<keyword evidence="2 11" id="KW-0963">Cytoplasm</keyword>
<reference evidence="15" key="1">
    <citation type="submission" date="2016-12" db="EMBL/GenBank/DDBJ databases">
        <authorList>
            <person name="Brunel B."/>
        </authorList>
    </citation>
    <scope>NUCLEOTIDE SEQUENCE [LARGE SCALE GENOMIC DNA]</scope>
</reference>
<dbReference type="GO" id="GO:0006437">
    <property type="term" value="P:tyrosyl-tRNA aminoacylation"/>
    <property type="evidence" value="ECO:0007669"/>
    <property type="project" value="UniProtKB-UniRule"/>
</dbReference>
<dbReference type="HAMAP" id="MF_02006">
    <property type="entry name" value="Tyr_tRNA_synth_type1"/>
    <property type="match status" value="1"/>
</dbReference>
<feature type="binding site" evidence="11">
    <location>
        <position position="49"/>
    </location>
    <ligand>
        <name>L-tyrosine</name>
        <dbReference type="ChEBI" id="CHEBI:58315"/>
    </ligand>
</feature>
<dbReference type="EMBL" id="FUIG01000049">
    <property type="protein sequence ID" value="SJM34308.1"/>
    <property type="molecule type" value="Genomic_DNA"/>
</dbReference>
<gene>
    <name evidence="11 14" type="primary">tyrS</name>
    <name evidence="14" type="ORF">BQ8482_400037</name>
</gene>
<keyword evidence="15" id="KW-1185">Reference proteome</keyword>